<protein>
    <submittedName>
        <fullName evidence="2">DUF2812 domain-containing protein</fullName>
    </submittedName>
</protein>
<organism evidence="2 3">
    <name type="scientific">Candidatus Egerieimonas intestinavium</name>
    <dbReference type="NCBI Taxonomy" id="2840777"/>
    <lineage>
        <taxon>Bacteria</taxon>
        <taxon>Bacillati</taxon>
        <taxon>Bacillota</taxon>
        <taxon>Clostridia</taxon>
        <taxon>Lachnospirales</taxon>
        <taxon>Lachnospiraceae</taxon>
        <taxon>Lachnospiraceae incertae sedis</taxon>
        <taxon>Candidatus Egerieimonas</taxon>
    </lineage>
</organism>
<gene>
    <name evidence="2" type="ORF">IAB98_09700</name>
</gene>
<dbReference type="Pfam" id="PF11193">
    <property type="entry name" value="DUF2812"/>
    <property type="match status" value="1"/>
</dbReference>
<evidence type="ECO:0000313" key="3">
    <source>
        <dbReference type="Proteomes" id="UP000886841"/>
    </source>
</evidence>
<evidence type="ECO:0000256" key="1">
    <source>
        <dbReference type="SAM" id="Phobius"/>
    </source>
</evidence>
<comment type="caution">
    <text evidence="2">The sequence shown here is derived from an EMBL/GenBank/DDBJ whole genome shotgun (WGS) entry which is preliminary data.</text>
</comment>
<reference evidence="2" key="1">
    <citation type="submission" date="2020-10" db="EMBL/GenBank/DDBJ databases">
        <authorList>
            <person name="Gilroy R."/>
        </authorList>
    </citation>
    <scope>NUCLEOTIDE SEQUENCE</scope>
    <source>
        <strain evidence="2">ChiSxjej1B13-7041</strain>
    </source>
</reference>
<keyword evidence="1" id="KW-0472">Membrane</keyword>
<dbReference type="InterPro" id="IPR021359">
    <property type="entry name" value="DUF2812"/>
</dbReference>
<dbReference type="AlphaFoldDB" id="A0A9D1EKE7"/>
<keyword evidence="1" id="KW-0812">Transmembrane</keyword>
<dbReference type="Proteomes" id="UP000886841">
    <property type="component" value="Unassembled WGS sequence"/>
</dbReference>
<proteinExistence type="predicted"/>
<evidence type="ECO:0000313" key="2">
    <source>
        <dbReference type="EMBL" id="HIR93678.1"/>
    </source>
</evidence>
<dbReference type="EMBL" id="DVHU01000087">
    <property type="protein sequence ID" value="HIR93678.1"/>
    <property type="molecule type" value="Genomic_DNA"/>
</dbReference>
<feature type="transmembrane region" description="Helical" evidence="1">
    <location>
        <begin position="157"/>
        <end position="182"/>
    </location>
</feature>
<sequence>MKKIRKVLPLSIYDISGIEHWLTEQAKDGLFPVAIRSWVTFTPTGKPGTRFRLAARENGRETPLLEQLEACREAGWAYAFSFLDTYFLFYTADPEAPELFPDYASRGISLELLNKRDAALRRRKWIPRIIYLLLFLLLVWMIFFYERKFDIQPDRFAQLPLALLSLFHPAFLTFLLCSFLIWRSERRDRKAFLRLRNALEQGLPIPSSPGPRKAAAWEMAAVILLGCVLVFFLVVEKFDVLRLWNSVPLERFHRPYTQLQALEQETLLPGEEFFEEYLPYDYRENFADVHRSLLALSWYSVTQKGYSTSEDTEVGEAYRYSPGLDMTYFQLLIPVMARPVAQAQLDAYRLTNLRWSYQELQIPGLDFAILATEPEGNWTMAAFGKGSRAVVYRYVGEAQLADHLELLSAVVQ</sequence>
<keyword evidence="1" id="KW-1133">Transmembrane helix</keyword>
<feature type="transmembrane region" description="Helical" evidence="1">
    <location>
        <begin position="125"/>
        <end position="145"/>
    </location>
</feature>
<accession>A0A9D1EKE7</accession>
<feature type="transmembrane region" description="Helical" evidence="1">
    <location>
        <begin position="215"/>
        <end position="235"/>
    </location>
</feature>
<name>A0A9D1EKE7_9FIRM</name>
<reference evidence="2" key="2">
    <citation type="journal article" date="2021" name="PeerJ">
        <title>Extensive microbial diversity within the chicken gut microbiome revealed by metagenomics and culture.</title>
        <authorList>
            <person name="Gilroy R."/>
            <person name="Ravi A."/>
            <person name="Getino M."/>
            <person name="Pursley I."/>
            <person name="Horton D.L."/>
            <person name="Alikhan N.F."/>
            <person name="Baker D."/>
            <person name="Gharbi K."/>
            <person name="Hall N."/>
            <person name="Watson M."/>
            <person name="Adriaenssens E.M."/>
            <person name="Foster-Nyarko E."/>
            <person name="Jarju S."/>
            <person name="Secka A."/>
            <person name="Antonio M."/>
            <person name="Oren A."/>
            <person name="Chaudhuri R.R."/>
            <person name="La Ragione R."/>
            <person name="Hildebrand F."/>
            <person name="Pallen M.J."/>
        </authorList>
    </citation>
    <scope>NUCLEOTIDE SEQUENCE</scope>
    <source>
        <strain evidence="2">ChiSxjej1B13-7041</strain>
    </source>
</reference>